<proteinExistence type="predicted"/>
<accession>A0AC34G711</accession>
<sequence length="68" mass="7811">MNHIWMLFISPLDPEDTTDKLEIHNCVPKVKKLQAVPLMKVKSLTIDGCGIEEVDENAWNNVYLELDD</sequence>
<name>A0AC34G711_9BILA</name>
<dbReference type="WBParaSite" id="ES5_v2.g25250.t1">
    <property type="protein sequence ID" value="ES5_v2.g25250.t1"/>
    <property type="gene ID" value="ES5_v2.g25250"/>
</dbReference>
<organism evidence="1 2">
    <name type="scientific">Panagrolaimus sp. ES5</name>
    <dbReference type="NCBI Taxonomy" id="591445"/>
    <lineage>
        <taxon>Eukaryota</taxon>
        <taxon>Metazoa</taxon>
        <taxon>Ecdysozoa</taxon>
        <taxon>Nematoda</taxon>
        <taxon>Chromadorea</taxon>
        <taxon>Rhabditida</taxon>
        <taxon>Tylenchina</taxon>
        <taxon>Panagrolaimomorpha</taxon>
        <taxon>Panagrolaimoidea</taxon>
        <taxon>Panagrolaimidae</taxon>
        <taxon>Panagrolaimus</taxon>
    </lineage>
</organism>
<evidence type="ECO:0000313" key="2">
    <source>
        <dbReference type="WBParaSite" id="ES5_v2.g25250.t1"/>
    </source>
</evidence>
<evidence type="ECO:0000313" key="1">
    <source>
        <dbReference type="Proteomes" id="UP000887579"/>
    </source>
</evidence>
<protein>
    <submittedName>
        <fullName evidence="2">Uncharacterized protein</fullName>
    </submittedName>
</protein>
<reference evidence="2" key="1">
    <citation type="submission" date="2022-11" db="UniProtKB">
        <authorList>
            <consortium name="WormBaseParasite"/>
        </authorList>
    </citation>
    <scope>IDENTIFICATION</scope>
</reference>
<dbReference type="Proteomes" id="UP000887579">
    <property type="component" value="Unplaced"/>
</dbReference>